<dbReference type="PANTHER" id="PTHR32009">
    <property type="entry name" value="TMV RESISTANCE PROTEIN N-LIKE"/>
    <property type="match status" value="1"/>
</dbReference>
<dbReference type="OMA" id="FERHRTC"/>
<protein>
    <recommendedName>
        <fullName evidence="2">TIR domain-containing protein</fullName>
    </recommendedName>
</protein>
<dbReference type="Gene3D" id="3.40.50.10140">
    <property type="entry name" value="Toll/interleukin-1 receptor homology (TIR) domain"/>
    <property type="match status" value="1"/>
</dbReference>
<evidence type="ECO:0000313" key="4">
    <source>
        <dbReference type="Proteomes" id="UP000596660"/>
    </source>
</evidence>
<evidence type="ECO:0000313" key="3">
    <source>
        <dbReference type="EnsemblPlants" id="AUR62026543-RA:cds"/>
    </source>
</evidence>
<reference evidence="3" key="2">
    <citation type="submission" date="2021-03" db="UniProtKB">
        <authorList>
            <consortium name="EnsemblPlants"/>
        </authorList>
    </citation>
    <scope>IDENTIFICATION</scope>
</reference>
<dbReference type="EnsemblPlants" id="AUR62026543-RA">
    <property type="protein sequence ID" value="AUR62026543-RA:cds"/>
    <property type="gene ID" value="AUR62026543"/>
</dbReference>
<dbReference type="Gramene" id="AUR62026543-RA">
    <property type="protein sequence ID" value="AUR62026543-RA:cds"/>
    <property type="gene ID" value="AUR62026543"/>
</dbReference>
<keyword evidence="1" id="KW-0520">NAD</keyword>
<evidence type="ECO:0000259" key="2">
    <source>
        <dbReference type="PROSITE" id="PS50104"/>
    </source>
</evidence>
<feature type="domain" description="TIR" evidence="2">
    <location>
        <begin position="35"/>
        <end position="183"/>
    </location>
</feature>
<dbReference type="InterPro" id="IPR000157">
    <property type="entry name" value="TIR_dom"/>
</dbReference>
<dbReference type="Proteomes" id="UP000596660">
    <property type="component" value="Unplaced"/>
</dbReference>
<dbReference type="Pfam" id="PF01582">
    <property type="entry name" value="TIR"/>
    <property type="match status" value="1"/>
</dbReference>
<dbReference type="GO" id="GO:0007165">
    <property type="term" value="P:signal transduction"/>
    <property type="evidence" value="ECO:0007669"/>
    <property type="project" value="InterPro"/>
</dbReference>
<evidence type="ECO:0000256" key="1">
    <source>
        <dbReference type="ARBA" id="ARBA00023027"/>
    </source>
</evidence>
<sequence length="183" mass="20679">MEGGGEYSSSSPSSYMIPNIEMPPYLPPSMLEERVNWDVFLSFRGEDTRHNFTTLLRDALESKGLRPFMDDKGMEKGDTIKPTLDEAIVDSALAVAIISPRYADSRWCLDELSRLFECQKRVIPVFYGVDPSDVRRQRGELGKGFEKLINDEAKKISEADIEKWRSALKDAGNISGYTGYSPR</sequence>
<accession>A0A803MBS6</accession>
<reference evidence="3" key="1">
    <citation type="journal article" date="2017" name="Nature">
        <title>The genome of Chenopodium quinoa.</title>
        <authorList>
            <person name="Jarvis D.E."/>
            <person name="Ho Y.S."/>
            <person name="Lightfoot D.J."/>
            <person name="Schmoeckel S.M."/>
            <person name="Li B."/>
            <person name="Borm T.J.A."/>
            <person name="Ohyanagi H."/>
            <person name="Mineta K."/>
            <person name="Michell C.T."/>
            <person name="Saber N."/>
            <person name="Kharbatia N.M."/>
            <person name="Rupper R.R."/>
            <person name="Sharp A.R."/>
            <person name="Dally N."/>
            <person name="Boughton B.A."/>
            <person name="Woo Y.H."/>
            <person name="Gao G."/>
            <person name="Schijlen E.G.W.M."/>
            <person name="Guo X."/>
            <person name="Momin A.A."/>
            <person name="Negrao S."/>
            <person name="Al-Babili S."/>
            <person name="Gehring C."/>
            <person name="Roessner U."/>
            <person name="Jung C."/>
            <person name="Murphy K."/>
            <person name="Arold S.T."/>
            <person name="Gojobori T."/>
            <person name="van der Linden C.G."/>
            <person name="van Loo E.N."/>
            <person name="Jellen E.N."/>
            <person name="Maughan P.J."/>
            <person name="Tester M."/>
        </authorList>
    </citation>
    <scope>NUCLEOTIDE SEQUENCE [LARGE SCALE GENOMIC DNA]</scope>
    <source>
        <strain evidence="3">cv. PI 614886</strain>
    </source>
</reference>
<dbReference type="SMART" id="SM00255">
    <property type="entry name" value="TIR"/>
    <property type="match status" value="1"/>
</dbReference>
<dbReference type="InterPro" id="IPR035897">
    <property type="entry name" value="Toll_tir_struct_dom_sf"/>
</dbReference>
<dbReference type="PANTHER" id="PTHR32009:SF155">
    <property type="entry name" value="DISEASE RESISTANCE PROTEIN (TIR-NBS-LRR CLASS)"/>
    <property type="match status" value="1"/>
</dbReference>
<proteinExistence type="predicted"/>
<organism evidence="3 4">
    <name type="scientific">Chenopodium quinoa</name>
    <name type="common">Quinoa</name>
    <dbReference type="NCBI Taxonomy" id="63459"/>
    <lineage>
        <taxon>Eukaryota</taxon>
        <taxon>Viridiplantae</taxon>
        <taxon>Streptophyta</taxon>
        <taxon>Embryophyta</taxon>
        <taxon>Tracheophyta</taxon>
        <taxon>Spermatophyta</taxon>
        <taxon>Magnoliopsida</taxon>
        <taxon>eudicotyledons</taxon>
        <taxon>Gunneridae</taxon>
        <taxon>Pentapetalae</taxon>
        <taxon>Caryophyllales</taxon>
        <taxon>Chenopodiaceae</taxon>
        <taxon>Chenopodioideae</taxon>
        <taxon>Atripliceae</taxon>
        <taxon>Chenopodium</taxon>
    </lineage>
</organism>
<keyword evidence="4" id="KW-1185">Reference proteome</keyword>
<dbReference type="FunFam" id="3.40.50.10140:FF:000007">
    <property type="entry name" value="Disease resistance protein (TIR-NBS-LRR class)"/>
    <property type="match status" value="1"/>
</dbReference>
<dbReference type="AlphaFoldDB" id="A0A803MBS6"/>
<dbReference type="SUPFAM" id="SSF52200">
    <property type="entry name" value="Toll/Interleukin receptor TIR domain"/>
    <property type="match status" value="1"/>
</dbReference>
<dbReference type="PROSITE" id="PS50104">
    <property type="entry name" value="TIR"/>
    <property type="match status" value="1"/>
</dbReference>
<name>A0A803MBS6_CHEQI</name>